<keyword evidence="2" id="KW-0812">Transmembrane</keyword>
<evidence type="ECO:0000256" key="1">
    <source>
        <dbReference type="SAM" id="MobiDB-lite"/>
    </source>
</evidence>
<evidence type="ECO:0000256" key="2">
    <source>
        <dbReference type="SAM" id="Phobius"/>
    </source>
</evidence>
<proteinExistence type="predicted"/>
<dbReference type="Proteomes" id="UP000580830">
    <property type="component" value="Unassembled WGS sequence"/>
</dbReference>
<feature type="transmembrane region" description="Helical" evidence="2">
    <location>
        <begin position="41"/>
        <end position="60"/>
    </location>
</feature>
<sequence>METGRNPWEYSGQHDGTGANPQPPPRGPPCKDKGNFRMNSIIYIAGLVLIVLFILSMLGMR</sequence>
<accession>A0A832QWR4</accession>
<protein>
    <submittedName>
        <fullName evidence="3">Uncharacterized protein</fullName>
    </submittedName>
</protein>
<evidence type="ECO:0000313" key="3">
    <source>
        <dbReference type="EMBL" id="HHW34847.1"/>
    </source>
</evidence>
<dbReference type="EMBL" id="DULP01000188">
    <property type="protein sequence ID" value="HHW34847.1"/>
    <property type="molecule type" value="Genomic_DNA"/>
</dbReference>
<organism evidence="3 4">
    <name type="scientific">Paracoccus solventivorans</name>
    <dbReference type="NCBI Taxonomy" id="53463"/>
    <lineage>
        <taxon>Bacteria</taxon>
        <taxon>Pseudomonadati</taxon>
        <taxon>Pseudomonadota</taxon>
        <taxon>Alphaproteobacteria</taxon>
        <taxon>Rhodobacterales</taxon>
        <taxon>Paracoccaceae</taxon>
        <taxon>Paracoccus</taxon>
    </lineage>
</organism>
<name>A0A832QWR4_9RHOB</name>
<keyword evidence="2" id="KW-0472">Membrane</keyword>
<evidence type="ECO:0000313" key="4">
    <source>
        <dbReference type="Proteomes" id="UP000580830"/>
    </source>
</evidence>
<comment type="caution">
    <text evidence="3">The sequence shown here is derived from an EMBL/GenBank/DDBJ whole genome shotgun (WGS) entry which is preliminary data.</text>
</comment>
<keyword evidence="2" id="KW-1133">Transmembrane helix</keyword>
<reference evidence="3 4" key="1">
    <citation type="journal article" date="2020" name="Biotechnol. Biofuels">
        <title>New insights from the biogas microbiome by comprehensive genome-resolved metagenomics of nearly 1600 species originating from multiple anaerobic digesters.</title>
        <authorList>
            <person name="Campanaro S."/>
            <person name="Treu L."/>
            <person name="Rodriguez-R L.M."/>
            <person name="Kovalovszki A."/>
            <person name="Ziels R.M."/>
            <person name="Maus I."/>
            <person name="Zhu X."/>
            <person name="Kougias P.G."/>
            <person name="Basile A."/>
            <person name="Luo G."/>
            <person name="Schluter A."/>
            <person name="Konstantinidis K.T."/>
            <person name="Angelidaki I."/>
        </authorList>
    </citation>
    <scope>NUCLEOTIDE SEQUENCE [LARGE SCALE GENOMIC DNA]</scope>
    <source>
        <strain evidence="3">AS04akNAM_125</strain>
    </source>
</reference>
<dbReference type="RefSeq" id="WP_303730847.1">
    <property type="nucleotide sequence ID" value="NZ_DULP01000188.1"/>
</dbReference>
<gene>
    <name evidence="3" type="ORF">GXX24_12010</name>
</gene>
<feature type="region of interest" description="Disordered" evidence="1">
    <location>
        <begin position="1"/>
        <end position="32"/>
    </location>
</feature>
<dbReference type="AlphaFoldDB" id="A0A832QWR4"/>